<sequence>MQFVSRGAEGNIDINVSTYSEHRGIESSKLDCGDEVRHLSRLVLRRGETGNGEVCFGILNVGSDMDNKIDDVYELMKDKRLDILCVNETKRKGDYGAIKCGSFDIYWSGVD</sequence>
<reference evidence="1 2" key="1">
    <citation type="journal article" date="2019" name="Commun. Biol.">
        <title>The bagworm genome reveals a unique fibroin gene that provides high tensile strength.</title>
        <authorList>
            <person name="Kono N."/>
            <person name="Nakamura H."/>
            <person name="Ohtoshi R."/>
            <person name="Tomita M."/>
            <person name="Numata K."/>
            <person name="Arakawa K."/>
        </authorList>
    </citation>
    <scope>NUCLEOTIDE SEQUENCE [LARGE SCALE GENOMIC DNA]</scope>
</reference>
<gene>
    <name evidence="1" type="ORF">EVAR_10453_1</name>
</gene>
<dbReference type="AlphaFoldDB" id="A0A4C1TJW0"/>
<keyword evidence="2" id="KW-1185">Reference proteome</keyword>
<dbReference type="EMBL" id="BGZK01000060">
    <property type="protein sequence ID" value="GBP13880.1"/>
    <property type="molecule type" value="Genomic_DNA"/>
</dbReference>
<evidence type="ECO:0008006" key="3">
    <source>
        <dbReference type="Google" id="ProtNLM"/>
    </source>
</evidence>
<protein>
    <recommendedName>
        <fullName evidence="3">Craniofacial development protein 2</fullName>
    </recommendedName>
</protein>
<dbReference type="OrthoDB" id="418748at2759"/>
<name>A0A4C1TJW0_EUMVA</name>
<proteinExistence type="predicted"/>
<evidence type="ECO:0000313" key="1">
    <source>
        <dbReference type="EMBL" id="GBP13880.1"/>
    </source>
</evidence>
<accession>A0A4C1TJW0</accession>
<comment type="caution">
    <text evidence="1">The sequence shown here is derived from an EMBL/GenBank/DDBJ whole genome shotgun (WGS) entry which is preliminary data.</text>
</comment>
<evidence type="ECO:0000313" key="2">
    <source>
        <dbReference type="Proteomes" id="UP000299102"/>
    </source>
</evidence>
<dbReference type="Proteomes" id="UP000299102">
    <property type="component" value="Unassembled WGS sequence"/>
</dbReference>
<organism evidence="1 2">
    <name type="scientific">Eumeta variegata</name>
    <name type="common">Bagworm moth</name>
    <name type="synonym">Eumeta japonica</name>
    <dbReference type="NCBI Taxonomy" id="151549"/>
    <lineage>
        <taxon>Eukaryota</taxon>
        <taxon>Metazoa</taxon>
        <taxon>Ecdysozoa</taxon>
        <taxon>Arthropoda</taxon>
        <taxon>Hexapoda</taxon>
        <taxon>Insecta</taxon>
        <taxon>Pterygota</taxon>
        <taxon>Neoptera</taxon>
        <taxon>Endopterygota</taxon>
        <taxon>Lepidoptera</taxon>
        <taxon>Glossata</taxon>
        <taxon>Ditrysia</taxon>
        <taxon>Tineoidea</taxon>
        <taxon>Psychidae</taxon>
        <taxon>Oiketicinae</taxon>
        <taxon>Eumeta</taxon>
    </lineage>
</organism>